<dbReference type="GO" id="GO:0035438">
    <property type="term" value="F:cyclic-di-GMP binding"/>
    <property type="evidence" value="ECO:0007669"/>
    <property type="project" value="InterPro"/>
</dbReference>
<dbReference type="Pfam" id="PF07238">
    <property type="entry name" value="PilZ"/>
    <property type="match status" value="1"/>
</dbReference>
<dbReference type="AlphaFoldDB" id="A0A1U6GUH3"/>
<keyword evidence="1" id="KW-1133">Transmembrane helix</keyword>
<dbReference type="Proteomes" id="UP000190989">
    <property type="component" value="Unassembled WGS sequence"/>
</dbReference>
<evidence type="ECO:0000313" key="3">
    <source>
        <dbReference type="EMBL" id="SLJ87144.1"/>
    </source>
</evidence>
<feature type="domain" description="PilZ" evidence="2">
    <location>
        <begin position="7"/>
        <end position="83"/>
    </location>
</feature>
<evidence type="ECO:0000256" key="1">
    <source>
        <dbReference type="SAM" id="Phobius"/>
    </source>
</evidence>
<dbReference type="RefSeq" id="WP_245828795.1">
    <property type="nucleotide sequence ID" value="NZ_FVZE01000001.1"/>
</dbReference>
<keyword evidence="1" id="KW-0472">Membrane</keyword>
<keyword evidence="1" id="KW-0812">Transmembrane</keyword>
<evidence type="ECO:0000259" key="2">
    <source>
        <dbReference type="Pfam" id="PF07238"/>
    </source>
</evidence>
<name>A0A1U6GUH3_9SPHN</name>
<evidence type="ECO:0000313" key="4">
    <source>
        <dbReference type="Proteomes" id="UP000190989"/>
    </source>
</evidence>
<protein>
    <submittedName>
        <fullName evidence="3">PilZ domain-containing protein</fullName>
    </submittedName>
</protein>
<feature type="transmembrane region" description="Helical" evidence="1">
    <location>
        <begin position="120"/>
        <end position="138"/>
    </location>
</feature>
<dbReference type="EMBL" id="FVZE01000001">
    <property type="protein sequence ID" value="SLJ87144.1"/>
    <property type="molecule type" value="Genomic_DNA"/>
</dbReference>
<organism evidence="3 4">
    <name type="scientific">Novosphingobium mathurense</name>
    <dbReference type="NCBI Taxonomy" id="428990"/>
    <lineage>
        <taxon>Bacteria</taxon>
        <taxon>Pseudomonadati</taxon>
        <taxon>Pseudomonadota</taxon>
        <taxon>Alphaproteobacteria</taxon>
        <taxon>Sphingomonadales</taxon>
        <taxon>Sphingomonadaceae</taxon>
        <taxon>Novosphingobium</taxon>
    </lineage>
</organism>
<reference evidence="4" key="1">
    <citation type="submission" date="2017-02" db="EMBL/GenBank/DDBJ databases">
        <authorList>
            <person name="Varghese N."/>
            <person name="Submissions S."/>
        </authorList>
    </citation>
    <scope>NUCLEOTIDE SEQUENCE [LARGE SCALE GENOMIC DNA]</scope>
    <source>
        <strain evidence="4">SM117</strain>
    </source>
</reference>
<dbReference type="InterPro" id="IPR009875">
    <property type="entry name" value="PilZ_domain"/>
</dbReference>
<gene>
    <name evidence="3" type="ORF">SAMN06295987_101493</name>
</gene>
<sequence>MFFRKERMERREPAALMVRVRVNDRDCDAMVGNASSRGLMAMMVDPPAKGGRVKVEIGEHSLPGRVRWSHGDRCGIALKDEIRVPDFVKGIAVPVSRMTEREVRGISAGSGWRSFVRSRAVQLVVLAALLGGSTLVIARMGSGEALEETTDLALSTHDWD</sequence>
<accession>A0A1U6GUH3</accession>
<proteinExistence type="predicted"/>
<keyword evidence="4" id="KW-1185">Reference proteome</keyword>